<dbReference type="AlphaFoldDB" id="A0A7R9H259"/>
<reference evidence="2" key="1">
    <citation type="submission" date="2020-11" db="EMBL/GenBank/DDBJ databases">
        <authorList>
            <person name="Tran Van P."/>
        </authorList>
    </citation>
    <scope>NUCLEOTIDE SEQUENCE</scope>
</reference>
<protein>
    <submittedName>
        <fullName evidence="2">Uncharacterized protein</fullName>
    </submittedName>
</protein>
<dbReference type="EMBL" id="OD002780">
    <property type="protein sequence ID" value="CAD7406106.1"/>
    <property type="molecule type" value="Genomic_DNA"/>
</dbReference>
<proteinExistence type="predicted"/>
<sequence>MAVPASGRTHASAPRGTQDQCVKQEKPPPVHTTEIRTSISPSSAVKLNTTSALANYAIEAEVSCELSVSTKEAMGLLYNARPFKWDERCVFKVGMRCLAVIGLIRQLAVSIHNDTVCQKCQLQYSQVDINTVQGGQLCHNRFKLSLTRTNEELPAIPVYKTEINGRRIIVLTT</sequence>
<feature type="region of interest" description="Disordered" evidence="1">
    <location>
        <begin position="1"/>
        <end position="35"/>
    </location>
</feature>
<gene>
    <name evidence="2" type="ORF">TPSB3V08_LOCUS5290</name>
</gene>
<organism evidence="2">
    <name type="scientific">Timema poppense</name>
    <name type="common">Walking stick</name>
    <dbReference type="NCBI Taxonomy" id="170557"/>
    <lineage>
        <taxon>Eukaryota</taxon>
        <taxon>Metazoa</taxon>
        <taxon>Ecdysozoa</taxon>
        <taxon>Arthropoda</taxon>
        <taxon>Hexapoda</taxon>
        <taxon>Insecta</taxon>
        <taxon>Pterygota</taxon>
        <taxon>Neoptera</taxon>
        <taxon>Polyneoptera</taxon>
        <taxon>Phasmatodea</taxon>
        <taxon>Timematodea</taxon>
        <taxon>Timematoidea</taxon>
        <taxon>Timematidae</taxon>
        <taxon>Timema</taxon>
    </lineage>
</organism>
<name>A0A7R9H259_TIMPO</name>
<accession>A0A7R9H259</accession>
<evidence type="ECO:0000313" key="2">
    <source>
        <dbReference type="EMBL" id="CAD7406106.1"/>
    </source>
</evidence>
<evidence type="ECO:0000256" key="1">
    <source>
        <dbReference type="SAM" id="MobiDB-lite"/>
    </source>
</evidence>